<feature type="compositionally biased region" description="Polar residues" evidence="1">
    <location>
        <begin position="1"/>
        <end position="12"/>
    </location>
</feature>
<dbReference type="AlphaFoldDB" id="A0AAV1UPH0"/>
<proteinExistence type="predicted"/>
<comment type="caution">
    <text evidence="2">The sequence shown here is derived from an EMBL/GenBank/DDBJ whole genome shotgun (WGS) entry which is preliminary data.</text>
</comment>
<dbReference type="EMBL" id="CAKLBY020000219">
    <property type="protein sequence ID" value="CAK7934949.1"/>
    <property type="molecule type" value="Genomic_DNA"/>
</dbReference>
<evidence type="ECO:0000256" key="1">
    <source>
        <dbReference type="SAM" id="MobiDB-lite"/>
    </source>
</evidence>
<evidence type="ECO:0000313" key="3">
    <source>
        <dbReference type="Proteomes" id="UP001162060"/>
    </source>
</evidence>
<reference evidence="2" key="1">
    <citation type="submission" date="2024-01" db="EMBL/GenBank/DDBJ databases">
        <authorList>
            <person name="Webb A."/>
        </authorList>
    </citation>
    <scope>NUCLEOTIDE SEQUENCE</scope>
    <source>
        <strain evidence="2">Pm1</strain>
    </source>
</reference>
<protein>
    <submittedName>
        <fullName evidence="2">Uncharacterized protein</fullName>
    </submittedName>
</protein>
<accession>A0AAV1UPH0</accession>
<sequence length="34" mass="3955">MLRVGSCSSSPPQEKRIVAWSGRKQKQHWTNSER</sequence>
<name>A0AAV1UPH0_9STRA</name>
<organism evidence="2 3">
    <name type="scientific">Peronospora matthiolae</name>
    <dbReference type="NCBI Taxonomy" id="2874970"/>
    <lineage>
        <taxon>Eukaryota</taxon>
        <taxon>Sar</taxon>
        <taxon>Stramenopiles</taxon>
        <taxon>Oomycota</taxon>
        <taxon>Peronosporomycetes</taxon>
        <taxon>Peronosporales</taxon>
        <taxon>Peronosporaceae</taxon>
        <taxon>Peronospora</taxon>
    </lineage>
</organism>
<evidence type="ECO:0000313" key="2">
    <source>
        <dbReference type="EMBL" id="CAK7934949.1"/>
    </source>
</evidence>
<dbReference type="Proteomes" id="UP001162060">
    <property type="component" value="Unassembled WGS sequence"/>
</dbReference>
<gene>
    <name evidence="2" type="ORF">PM001_LOCUS20099</name>
</gene>
<feature type="region of interest" description="Disordered" evidence="1">
    <location>
        <begin position="1"/>
        <end position="34"/>
    </location>
</feature>